<dbReference type="PANTHER" id="PTHR30330">
    <property type="entry name" value="AGSS FAMILY TRANSPORTER, SODIUM-ALANINE"/>
    <property type="match status" value="1"/>
</dbReference>
<keyword evidence="8 9" id="KW-0472">Membrane</keyword>
<dbReference type="PRINTS" id="PR00175">
    <property type="entry name" value="NAALASMPORT"/>
</dbReference>
<dbReference type="RefSeq" id="WP_070840752.1">
    <property type="nucleotide sequence ID" value="NZ_JAAUVV010000017.1"/>
</dbReference>
<keyword evidence="4 9" id="KW-1003">Cell membrane</keyword>
<feature type="transmembrane region" description="Helical" evidence="9">
    <location>
        <begin position="12"/>
        <end position="31"/>
    </location>
</feature>
<dbReference type="GO" id="GO:0005283">
    <property type="term" value="F:amino acid:sodium symporter activity"/>
    <property type="evidence" value="ECO:0007669"/>
    <property type="project" value="InterPro"/>
</dbReference>
<organism evidence="10 11">
    <name type="scientific">Corynebacterium coyleae</name>
    <dbReference type="NCBI Taxonomy" id="53374"/>
    <lineage>
        <taxon>Bacteria</taxon>
        <taxon>Bacillati</taxon>
        <taxon>Actinomycetota</taxon>
        <taxon>Actinomycetes</taxon>
        <taxon>Mycobacteriales</taxon>
        <taxon>Corynebacteriaceae</taxon>
        <taxon>Corynebacterium</taxon>
    </lineage>
</organism>
<dbReference type="InterPro" id="IPR001463">
    <property type="entry name" value="Na/Ala_symport"/>
</dbReference>
<feature type="transmembrane region" description="Helical" evidence="9">
    <location>
        <begin position="87"/>
        <end position="107"/>
    </location>
</feature>
<comment type="similarity">
    <text evidence="2 9">Belongs to the alanine or glycine:cation symporter (AGCS) (TC 2.A.25) family.</text>
</comment>
<dbReference type="Pfam" id="PF01235">
    <property type="entry name" value="Na_Ala_symp"/>
    <property type="match status" value="1"/>
</dbReference>
<evidence type="ECO:0000256" key="2">
    <source>
        <dbReference type="ARBA" id="ARBA00009261"/>
    </source>
</evidence>
<evidence type="ECO:0000256" key="1">
    <source>
        <dbReference type="ARBA" id="ARBA00004651"/>
    </source>
</evidence>
<feature type="transmembrane region" description="Helical" evidence="9">
    <location>
        <begin position="416"/>
        <end position="434"/>
    </location>
</feature>
<dbReference type="FunFam" id="1.20.1740.10:FF:000004">
    <property type="entry name" value="Sodium:alanine symporter family protein"/>
    <property type="match status" value="1"/>
</dbReference>
<dbReference type="Proteomes" id="UP000591626">
    <property type="component" value="Unassembled WGS sequence"/>
</dbReference>
<evidence type="ECO:0000256" key="6">
    <source>
        <dbReference type="ARBA" id="ARBA00022847"/>
    </source>
</evidence>
<dbReference type="EMBL" id="JAAUVV010000017">
    <property type="protein sequence ID" value="NJJ04438.1"/>
    <property type="molecule type" value="Genomic_DNA"/>
</dbReference>
<keyword evidence="7 9" id="KW-1133">Transmembrane helix</keyword>
<reference evidence="10 11" key="1">
    <citation type="submission" date="2020-03" db="EMBL/GenBank/DDBJ databases">
        <title>Draft genome sequences of bacterial isolates from the female urobiome.</title>
        <authorList>
            <person name="Miller-Ensminger T."/>
            <person name="Wolfe A.J."/>
            <person name="Putonti C."/>
        </authorList>
    </citation>
    <scope>NUCLEOTIDE SEQUENCE [LARGE SCALE GENOMIC DNA]</scope>
    <source>
        <strain evidence="10 11">UMB8490</strain>
    </source>
</reference>
<dbReference type="GO" id="GO:0005886">
    <property type="term" value="C:plasma membrane"/>
    <property type="evidence" value="ECO:0007669"/>
    <property type="project" value="UniProtKB-SubCell"/>
</dbReference>
<accession>A0AAP6XNP1</accession>
<feature type="transmembrane region" description="Helical" evidence="9">
    <location>
        <begin position="63"/>
        <end position="81"/>
    </location>
</feature>
<feature type="transmembrane region" description="Helical" evidence="9">
    <location>
        <begin position="349"/>
        <end position="370"/>
    </location>
</feature>
<feature type="transmembrane region" description="Helical" evidence="9">
    <location>
        <begin position="391"/>
        <end position="410"/>
    </location>
</feature>
<feature type="transmembrane region" description="Helical" evidence="9">
    <location>
        <begin position="200"/>
        <end position="219"/>
    </location>
</feature>
<feature type="transmembrane region" description="Helical" evidence="9">
    <location>
        <begin position="135"/>
        <end position="155"/>
    </location>
</feature>
<evidence type="ECO:0000256" key="4">
    <source>
        <dbReference type="ARBA" id="ARBA00022475"/>
    </source>
</evidence>
<keyword evidence="6 9" id="KW-0769">Symport</keyword>
<dbReference type="Gene3D" id="1.20.1740.10">
    <property type="entry name" value="Amino acid/polyamine transporter I"/>
    <property type="match status" value="1"/>
</dbReference>
<proteinExistence type="inferred from homology"/>
<feature type="transmembrane region" description="Helical" evidence="9">
    <location>
        <begin position="231"/>
        <end position="254"/>
    </location>
</feature>
<dbReference type="AlphaFoldDB" id="A0AAP6XNP1"/>
<evidence type="ECO:0000256" key="3">
    <source>
        <dbReference type="ARBA" id="ARBA00022448"/>
    </source>
</evidence>
<protein>
    <submittedName>
        <fullName evidence="10">Alanine:cation symporter family protein</fullName>
    </submittedName>
</protein>
<dbReference type="NCBIfam" id="TIGR00835">
    <property type="entry name" value="agcS"/>
    <property type="match status" value="1"/>
</dbReference>
<keyword evidence="3 9" id="KW-0813">Transport</keyword>
<evidence type="ECO:0000256" key="5">
    <source>
        <dbReference type="ARBA" id="ARBA00022692"/>
    </source>
</evidence>
<evidence type="ECO:0000256" key="8">
    <source>
        <dbReference type="ARBA" id="ARBA00023136"/>
    </source>
</evidence>
<evidence type="ECO:0000256" key="9">
    <source>
        <dbReference type="RuleBase" id="RU363064"/>
    </source>
</evidence>
<sequence length="484" mass="51775">MLATINDLIWNPMAYFALLVGLWFTTLTRGIQFRRIPQMLKEITAQPAEDGGVRPLQALMLSLSSRIGVGNIAGVATAIYAGGPGAMFWMVVVALLGSASAYAEVVLAQTFKKRINGEDRGGAPFYVELGLKLRWLAVIIAVCYLVCYGFLTTGVQANTITTSMDNAFSIPAWVTAIVLTSMMGITIFGGTNRIMKVAQVMVPVMAAAYVLALLVLLGMNSDQIFPSISLVLGSAFGTDQIFGGLAGAAIAWGVRRATFSNVAGVGEGTFAAAAASNSHPSKQGLIQSFSIFIDTVVVCQATGIMILITNSYNVTDGSRLLVEHLPNVDAGVGYTQEAINSGLPGFGPAFVALGIFFFAFTSMVAYYYIAETNLIFIMGRSDGVARLLLRIGALGITVFGCVGSGDVMWALGDISFGLLGWINMLVILSMSRLVRKITKDYDEQLKQGLDPVFDPRRVGIENARWWEDFNARRNATPDATAAKA</sequence>
<name>A0AAP6XNP1_9CORY</name>
<keyword evidence="5 9" id="KW-0812">Transmembrane</keyword>
<evidence type="ECO:0000313" key="11">
    <source>
        <dbReference type="Proteomes" id="UP000591626"/>
    </source>
</evidence>
<evidence type="ECO:0000256" key="7">
    <source>
        <dbReference type="ARBA" id="ARBA00022989"/>
    </source>
</evidence>
<dbReference type="PANTHER" id="PTHR30330:SF7">
    <property type="entry name" value="SODIUM_PROTON-DEPENDENT ALANINE CARRIER PROTEIN YRBD-RELATED"/>
    <property type="match status" value="1"/>
</dbReference>
<feature type="transmembrane region" description="Helical" evidence="9">
    <location>
        <begin position="167"/>
        <end position="188"/>
    </location>
</feature>
<gene>
    <name evidence="10" type="ORF">HC138_08770</name>
</gene>
<feature type="transmembrane region" description="Helical" evidence="9">
    <location>
        <begin position="291"/>
        <end position="312"/>
    </location>
</feature>
<evidence type="ECO:0000313" key="10">
    <source>
        <dbReference type="EMBL" id="NJJ04438.1"/>
    </source>
</evidence>
<comment type="subcellular location">
    <subcellularLocation>
        <location evidence="1 9">Cell membrane</location>
        <topology evidence="1 9">Multi-pass membrane protein</topology>
    </subcellularLocation>
</comment>
<comment type="caution">
    <text evidence="10">The sequence shown here is derived from an EMBL/GenBank/DDBJ whole genome shotgun (WGS) entry which is preliminary data.</text>
</comment>